<reference evidence="2" key="1">
    <citation type="submission" date="2022-02" db="EMBL/GenBank/DDBJ databases">
        <authorList>
            <person name="Henning P.M."/>
            <person name="McCubbin A.G."/>
            <person name="Shore J.S."/>
        </authorList>
    </citation>
    <scope>NUCLEOTIDE SEQUENCE</scope>
    <source>
        <strain evidence="2">F60SS</strain>
        <tissue evidence="2">Leaves</tissue>
    </source>
</reference>
<evidence type="ECO:0000313" key="3">
    <source>
        <dbReference type="Proteomes" id="UP001141552"/>
    </source>
</evidence>
<name>A0A9Q0FRV9_9ROSI</name>
<keyword evidence="1" id="KW-0812">Transmembrane</keyword>
<evidence type="ECO:0000256" key="1">
    <source>
        <dbReference type="SAM" id="Phobius"/>
    </source>
</evidence>
<reference evidence="2" key="2">
    <citation type="journal article" date="2023" name="Plants (Basel)">
        <title>Annotation of the Turnera subulata (Passifloraceae) Draft Genome Reveals the S-Locus Evolved after the Divergence of Turneroideae from Passifloroideae in a Stepwise Manner.</title>
        <authorList>
            <person name="Henning P.M."/>
            <person name="Roalson E.H."/>
            <person name="Mir W."/>
            <person name="McCubbin A.G."/>
            <person name="Shore J.S."/>
        </authorList>
    </citation>
    <scope>NUCLEOTIDE SEQUENCE</scope>
    <source>
        <strain evidence="2">F60SS</strain>
    </source>
</reference>
<feature type="transmembrane region" description="Helical" evidence="1">
    <location>
        <begin position="25"/>
        <end position="45"/>
    </location>
</feature>
<organism evidence="2 3">
    <name type="scientific">Turnera subulata</name>
    <dbReference type="NCBI Taxonomy" id="218843"/>
    <lineage>
        <taxon>Eukaryota</taxon>
        <taxon>Viridiplantae</taxon>
        <taxon>Streptophyta</taxon>
        <taxon>Embryophyta</taxon>
        <taxon>Tracheophyta</taxon>
        <taxon>Spermatophyta</taxon>
        <taxon>Magnoliopsida</taxon>
        <taxon>eudicotyledons</taxon>
        <taxon>Gunneridae</taxon>
        <taxon>Pentapetalae</taxon>
        <taxon>rosids</taxon>
        <taxon>fabids</taxon>
        <taxon>Malpighiales</taxon>
        <taxon>Passifloraceae</taxon>
        <taxon>Turnera</taxon>
    </lineage>
</organism>
<dbReference type="Proteomes" id="UP001141552">
    <property type="component" value="Unassembled WGS sequence"/>
</dbReference>
<comment type="caution">
    <text evidence="2">The sequence shown here is derived from an EMBL/GenBank/DDBJ whole genome shotgun (WGS) entry which is preliminary data.</text>
</comment>
<sequence length="85" mass="9863">SSFPSHPLLAFSRKPFPFTHSSSSLPWFFLFFLFFSYISPIYSLVLTSIKTRIQDGEDFIANFLDNDSPDGFLLYNVNWGKSKRN</sequence>
<dbReference type="AlphaFoldDB" id="A0A9Q0FRV9"/>
<proteinExistence type="predicted"/>
<keyword evidence="1" id="KW-0472">Membrane</keyword>
<protein>
    <submittedName>
        <fullName evidence="2">Uncharacterized protein</fullName>
    </submittedName>
</protein>
<gene>
    <name evidence="2" type="ORF">Tsubulata_050794</name>
</gene>
<accession>A0A9Q0FRV9</accession>
<keyword evidence="3" id="KW-1185">Reference proteome</keyword>
<feature type="non-terminal residue" evidence="2">
    <location>
        <position position="85"/>
    </location>
</feature>
<keyword evidence="1" id="KW-1133">Transmembrane helix</keyword>
<dbReference type="EMBL" id="JAKUCV010004078">
    <property type="protein sequence ID" value="KAJ4836545.1"/>
    <property type="molecule type" value="Genomic_DNA"/>
</dbReference>
<evidence type="ECO:0000313" key="2">
    <source>
        <dbReference type="EMBL" id="KAJ4836545.1"/>
    </source>
</evidence>